<accession>A0A7W7YHM3</accession>
<dbReference type="Gene3D" id="3.30.70.1320">
    <property type="entry name" value="Multidrug efflux transporter AcrB pore domain like"/>
    <property type="match status" value="1"/>
</dbReference>
<evidence type="ECO:0000256" key="8">
    <source>
        <dbReference type="SAM" id="Phobius"/>
    </source>
</evidence>
<dbReference type="NCBIfam" id="TIGR00914">
    <property type="entry name" value="2A0601"/>
    <property type="match status" value="1"/>
</dbReference>
<dbReference type="Gene3D" id="3.30.70.1440">
    <property type="entry name" value="Multidrug efflux transporter AcrB pore domain"/>
    <property type="match status" value="1"/>
</dbReference>
<evidence type="ECO:0000256" key="1">
    <source>
        <dbReference type="ARBA" id="ARBA00004651"/>
    </source>
</evidence>
<feature type="transmembrane region" description="Helical" evidence="8">
    <location>
        <begin position="454"/>
        <end position="471"/>
    </location>
</feature>
<dbReference type="Pfam" id="PF00873">
    <property type="entry name" value="ACR_tran"/>
    <property type="match status" value="1"/>
</dbReference>
<comment type="caution">
    <text evidence="9">The sequence shown here is derived from an EMBL/GenBank/DDBJ whole genome shotgun (WGS) entry which is preliminary data.</text>
</comment>
<proteinExistence type="inferred from homology"/>
<dbReference type="PANTHER" id="PTHR32063:SF24">
    <property type="entry name" value="CATION EFFLUX SYSTEM (ACRB_ACRD_ACRF FAMILY)"/>
    <property type="match status" value="1"/>
</dbReference>
<keyword evidence="6 8" id="KW-1133">Transmembrane helix</keyword>
<comment type="subcellular location">
    <subcellularLocation>
        <location evidence="1">Cell membrane</location>
        <topology evidence="1">Multi-pass membrane protein</topology>
    </subcellularLocation>
</comment>
<evidence type="ECO:0000256" key="5">
    <source>
        <dbReference type="ARBA" id="ARBA00022692"/>
    </source>
</evidence>
<keyword evidence="3" id="KW-0813">Transport</keyword>
<dbReference type="GO" id="GO:0008324">
    <property type="term" value="F:monoatomic cation transmembrane transporter activity"/>
    <property type="evidence" value="ECO:0007669"/>
    <property type="project" value="InterPro"/>
</dbReference>
<dbReference type="GO" id="GO:0042910">
    <property type="term" value="F:xenobiotic transmembrane transporter activity"/>
    <property type="evidence" value="ECO:0007669"/>
    <property type="project" value="TreeGrafter"/>
</dbReference>
<dbReference type="InterPro" id="IPR027463">
    <property type="entry name" value="AcrB_DN_DC_subdom"/>
</dbReference>
<comment type="similarity">
    <text evidence="2">Belongs to the resistance-nodulation-cell division (RND) (TC 2.A.6) family.</text>
</comment>
<dbReference type="SUPFAM" id="SSF82693">
    <property type="entry name" value="Multidrug efflux transporter AcrB pore domain, PN1, PN2, PC1 and PC2 subdomains"/>
    <property type="match status" value="1"/>
</dbReference>
<organism evidence="9 10">
    <name type="scientific">Prosthecobacter dejongeii</name>
    <dbReference type="NCBI Taxonomy" id="48465"/>
    <lineage>
        <taxon>Bacteria</taxon>
        <taxon>Pseudomonadati</taxon>
        <taxon>Verrucomicrobiota</taxon>
        <taxon>Verrucomicrobiia</taxon>
        <taxon>Verrucomicrobiales</taxon>
        <taxon>Verrucomicrobiaceae</taxon>
        <taxon>Prosthecobacter</taxon>
    </lineage>
</organism>
<evidence type="ECO:0000313" key="10">
    <source>
        <dbReference type="Proteomes" id="UP000534294"/>
    </source>
</evidence>
<dbReference type="GO" id="GO:0005886">
    <property type="term" value="C:plasma membrane"/>
    <property type="evidence" value="ECO:0007669"/>
    <property type="project" value="UniProtKB-SubCell"/>
</dbReference>
<dbReference type="SUPFAM" id="SSF82714">
    <property type="entry name" value="Multidrug efflux transporter AcrB TolC docking domain, DN and DC subdomains"/>
    <property type="match status" value="2"/>
</dbReference>
<feature type="transmembrane region" description="Helical" evidence="8">
    <location>
        <begin position="934"/>
        <end position="958"/>
    </location>
</feature>
<feature type="transmembrane region" description="Helical" evidence="8">
    <location>
        <begin position="352"/>
        <end position="385"/>
    </location>
</feature>
<dbReference type="AlphaFoldDB" id="A0A7W7YHM3"/>
<dbReference type="Gene3D" id="1.20.1640.10">
    <property type="entry name" value="Multidrug efflux transporter AcrB transmembrane domain"/>
    <property type="match status" value="2"/>
</dbReference>
<evidence type="ECO:0000256" key="2">
    <source>
        <dbReference type="ARBA" id="ARBA00010942"/>
    </source>
</evidence>
<dbReference type="PRINTS" id="PR00702">
    <property type="entry name" value="ACRIFLAVINRP"/>
</dbReference>
<evidence type="ECO:0000256" key="3">
    <source>
        <dbReference type="ARBA" id="ARBA00022448"/>
    </source>
</evidence>
<evidence type="ECO:0000256" key="6">
    <source>
        <dbReference type="ARBA" id="ARBA00022989"/>
    </source>
</evidence>
<dbReference type="InterPro" id="IPR001036">
    <property type="entry name" value="Acrflvin-R"/>
</dbReference>
<feature type="transmembrane region" description="Helical" evidence="8">
    <location>
        <begin position="536"/>
        <end position="557"/>
    </location>
</feature>
<evidence type="ECO:0000256" key="4">
    <source>
        <dbReference type="ARBA" id="ARBA00022475"/>
    </source>
</evidence>
<dbReference type="Gene3D" id="3.30.70.1430">
    <property type="entry name" value="Multidrug efflux transporter AcrB pore domain"/>
    <property type="match status" value="2"/>
</dbReference>
<feature type="transmembrane region" description="Helical" evidence="8">
    <location>
        <begin position="483"/>
        <end position="509"/>
    </location>
</feature>
<dbReference type="RefSeq" id="WP_184205145.1">
    <property type="nucleotide sequence ID" value="NZ_JACHIF010000001.1"/>
</dbReference>
<feature type="transmembrane region" description="Helical" evidence="8">
    <location>
        <begin position="984"/>
        <end position="1004"/>
    </location>
</feature>
<feature type="transmembrane region" description="Helical" evidence="8">
    <location>
        <begin position="907"/>
        <end position="927"/>
    </location>
</feature>
<feature type="transmembrane region" description="Helical" evidence="8">
    <location>
        <begin position="1011"/>
        <end position="1034"/>
    </location>
</feature>
<dbReference type="SUPFAM" id="SSF82866">
    <property type="entry name" value="Multidrug efflux transporter AcrB transmembrane domain"/>
    <property type="match status" value="2"/>
</dbReference>
<evidence type="ECO:0000256" key="7">
    <source>
        <dbReference type="ARBA" id="ARBA00023136"/>
    </source>
</evidence>
<keyword evidence="10" id="KW-1185">Reference proteome</keyword>
<dbReference type="Gene3D" id="3.30.2090.10">
    <property type="entry name" value="Multidrug efflux transporter AcrB TolC docking domain, DN and DC subdomains"/>
    <property type="match status" value="2"/>
</dbReference>
<dbReference type="PANTHER" id="PTHR32063">
    <property type="match status" value="1"/>
</dbReference>
<keyword evidence="4" id="KW-1003">Cell membrane</keyword>
<protein>
    <submittedName>
        <fullName evidence="9">Cobalt-zinc-cadmium resistance protein CzcA</fullName>
    </submittedName>
</protein>
<evidence type="ECO:0000313" key="9">
    <source>
        <dbReference type="EMBL" id="MBB5036346.1"/>
    </source>
</evidence>
<name>A0A7W7YHM3_9BACT</name>
<sequence length="1052" mass="115094">MLAHLITIAMRHRAAVLLAMLVLLGIGSWSALHLPIDAVPDITNPQVQINTAVSALAPEEIEKLVTFPIESEMAGLPQMIELRSLSKFGLSQVTMVFHDDVDLFRIRQLVTERLQAVLDELPPGLTPKLAPVATGLGEIFYYSLDYSDDAKTKPATREAQLMELAQIQEYQVKPLLRSTPGVAEVNTNGGYQKQIVIKPDPARLAERGLSLDMLAEIVEQNTRNAGGGYVEIGGEQLIVRAVSRVNDIEQILAIPLKFAGGVKPILISEVATVSIGSAFRSGAATDDGDEALVGAAIMLAGESSRQVAEAVRAKLTDIQAKLPHGVVIRTLYDRSNLVSRTIATVERNLTEGALLVVVVLFALLGNFRAAFIVALVIPLSMLFAMTGMVRYHISGNLMSLGAIDFGLIIDGAVVMVENIVRHLGERQHALGRRLTASERTEEVVKSAKEVANPMFFGVLIITVVYVPILALQGIEGKMFKPMALVVMLALGGSLVLAVTLMPVLCSYLLGGKIQEKDNWLVTFTKRLYTPLLNFGLRFRLLVVLPMLVLFGSSLWVFSRLGSEFIPQLDEGDFAFQLIRSSSAGLSSSLDLQKQSEAVIRREFPEVKEIFSRIGTAEIATDPMNPNVADTYLMLNPRDQWRKENGTIISKERLGELMRKALLDQVPGQNILVTQPIQMRFNEIMAGARADLVCKVFGDSYDELERLAGEVRTAIASIRGGGETEFDSIGKNPMIEIQPDREAMRKFNVHADELNRLVETALAGKEVGTFIEGNRRSSIVVRLAEDRRADLEGMKRLALRTEDGGMLALGQVAKIVLVPQPVQIAREDTQRRVSILINVRGRDTEGFVEEATNLIRETVTFPDGYYFEFGGQFKNLQEAKARLLIVVPLALALIYVLIFLSFGSLRQATLIFMCVPLAVTGGIFALHLRGMPFTISAAVGFIALSGIAVLNGIMLISFINQLRSEGRELREAVVEGTLTRLRPKLMTALVASLGFLPMALATGAGAEVQRPIATVVIGGILTSTFLTLLVVPVLYDWIERKTKPQPKLNQLPT</sequence>
<reference evidence="9 10" key="1">
    <citation type="submission" date="2020-08" db="EMBL/GenBank/DDBJ databases">
        <title>Genomic Encyclopedia of Type Strains, Phase IV (KMG-IV): sequencing the most valuable type-strain genomes for metagenomic binning, comparative biology and taxonomic classification.</title>
        <authorList>
            <person name="Goeker M."/>
        </authorList>
    </citation>
    <scope>NUCLEOTIDE SEQUENCE [LARGE SCALE GENOMIC DNA]</scope>
    <source>
        <strain evidence="9 10">DSM 12251</strain>
    </source>
</reference>
<dbReference type="Proteomes" id="UP000534294">
    <property type="component" value="Unassembled WGS sequence"/>
</dbReference>
<dbReference type="EMBL" id="JACHIF010000001">
    <property type="protein sequence ID" value="MBB5036346.1"/>
    <property type="molecule type" value="Genomic_DNA"/>
</dbReference>
<dbReference type="InterPro" id="IPR004763">
    <property type="entry name" value="CusA-like"/>
</dbReference>
<keyword evidence="5 8" id="KW-0812">Transmembrane</keyword>
<gene>
    <name evidence="9" type="ORF">HNQ64_000580</name>
</gene>
<feature type="transmembrane region" description="Helical" evidence="8">
    <location>
        <begin position="882"/>
        <end position="901"/>
    </location>
</feature>
<keyword evidence="7 8" id="KW-0472">Membrane</keyword>